<dbReference type="Gene3D" id="3.40.50.720">
    <property type="entry name" value="NAD(P)-binding Rossmann-like Domain"/>
    <property type="match status" value="1"/>
</dbReference>
<evidence type="ECO:0000256" key="6">
    <source>
        <dbReference type="ARBA" id="ARBA00023065"/>
    </source>
</evidence>
<evidence type="ECO:0000256" key="1">
    <source>
        <dbReference type="ARBA" id="ARBA00003660"/>
    </source>
</evidence>
<evidence type="ECO:0000256" key="3">
    <source>
        <dbReference type="ARBA" id="ARBA00022538"/>
    </source>
</evidence>
<proteinExistence type="predicted"/>
<dbReference type="PROSITE" id="PS51202">
    <property type="entry name" value="RCK_C"/>
    <property type="match status" value="1"/>
</dbReference>
<feature type="domain" description="RCK C-terminal" evidence="8">
    <location>
        <begin position="136"/>
        <end position="217"/>
    </location>
</feature>
<keyword evidence="3" id="KW-0633">Potassium transport</keyword>
<dbReference type="InterPro" id="IPR003148">
    <property type="entry name" value="RCK_N"/>
</dbReference>
<evidence type="ECO:0000313" key="10">
    <source>
        <dbReference type="Proteomes" id="UP000005233"/>
    </source>
</evidence>
<dbReference type="SUPFAM" id="SSF51735">
    <property type="entry name" value="NAD(P)-binding Rossmann-fold domains"/>
    <property type="match status" value="1"/>
</dbReference>
<dbReference type="Pfam" id="PF02254">
    <property type="entry name" value="TrkA_N"/>
    <property type="match status" value="1"/>
</dbReference>
<gene>
    <name evidence="9" type="primary">trkA</name>
    <name evidence="9" type="ordered locus">Mtc_0946</name>
</gene>
<dbReference type="GeneID" id="11971068"/>
<dbReference type="PROSITE" id="PS51201">
    <property type="entry name" value="RCK_N"/>
    <property type="match status" value="1"/>
</dbReference>
<dbReference type="STRING" id="1041930.Mtc_0946"/>
<keyword evidence="5" id="KW-0520">NAD</keyword>
<dbReference type="Pfam" id="PF02080">
    <property type="entry name" value="TrkA_C"/>
    <property type="match status" value="1"/>
</dbReference>
<dbReference type="PRINTS" id="PR00335">
    <property type="entry name" value="KUPTAKETRKA"/>
</dbReference>
<dbReference type="GO" id="GO:0015079">
    <property type="term" value="F:potassium ion transmembrane transporter activity"/>
    <property type="evidence" value="ECO:0007669"/>
    <property type="project" value="InterPro"/>
</dbReference>
<dbReference type="InterPro" id="IPR036721">
    <property type="entry name" value="RCK_C_sf"/>
</dbReference>
<dbReference type="PANTHER" id="PTHR43833">
    <property type="entry name" value="POTASSIUM CHANNEL PROTEIN 2-RELATED-RELATED"/>
    <property type="match status" value="1"/>
</dbReference>
<dbReference type="InterPro" id="IPR006037">
    <property type="entry name" value="RCK_C"/>
</dbReference>
<keyword evidence="6" id="KW-0406">Ion transport</keyword>
<evidence type="ECO:0000259" key="7">
    <source>
        <dbReference type="PROSITE" id="PS51201"/>
    </source>
</evidence>
<dbReference type="KEGG" id="mez:Mtc_0946"/>
<dbReference type="SUPFAM" id="SSF116726">
    <property type="entry name" value="TrkA C-terminal domain-like"/>
    <property type="match status" value="1"/>
</dbReference>
<evidence type="ECO:0000259" key="8">
    <source>
        <dbReference type="PROSITE" id="PS51202"/>
    </source>
</evidence>
<reference evidence="9 10" key="1">
    <citation type="journal article" date="2012" name="J. Bacteriol.">
        <title>Complete genome sequence of a thermophilic methanogen, Methanocella conradii HZ254, isolated from Chinese rice field soil.</title>
        <authorList>
            <person name="Lu Z."/>
            <person name="Lu Y."/>
        </authorList>
    </citation>
    <scope>NUCLEOTIDE SEQUENCE [LARGE SCALE GENOMIC DNA]</scope>
    <source>
        <strain evidence="10">DSM 24694 / JCM 17849 / CGMCC 1.5162 / HZ254</strain>
    </source>
</reference>
<name>H8I4E5_METCZ</name>
<organism evidence="9 10">
    <name type="scientific">Methanocella conradii (strain DSM 24694 / JCM 17849 / CGMCC 1.5162 / HZ254)</name>
    <dbReference type="NCBI Taxonomy" id="1041930"/>
    <lineage>
        <taxon>Archaea</taxon>
        <taxon>Methanobacteriati</taxon>
        <taxon>Methanobacteriota</taxon>
        <taxon>Stenosarchaea group</taxon>
        <taxon>Methanomicrobia</taxon>
        <taxon>Methanocellales</taxon>
        <taxon>Methanocellaceae</taxon>
        <taxon>Methanocella</taxon>
    </lineage>
</organism>
<dbReference type="OrthoDB" id="24929at2157"/>
<dbReference type="EMBL" id="CP003243">
    <property type="protein sequence ID" value="AFC99702.1"/>
    <property type="molecule type" value="Genomic_DNA"/>
</dbReference>
<keyword evidence="2" id="KW-0813">Transport</keyword>
<protein>
    <submittedName>
        <fullName evidence="9">Trk-type K+ transport system, NAD-binding component</fullName>
    </submittedName>
</protein>
<dbReference type="Gene3D" id="3.30.70.1450">
    <property type="entry name" value="Regulator of K+ conductance, C-terminal domain"/>
    <property type="match status" value="1"/>
</dbReference>
<evidence type="ECO:0000256" key="5">
    <source>
        <dbReference type="ARBA" id="ARBA00023027"/>
    </source>
</evidence>
<comment type="function">
    <text evidence="1">Part of a potassium transport system.</text>
</comment>
<dbReference type="GO" id="GO:0005886">
    <property type="term" value="C:plasma membrane"/>
    <property type="evidence" value="ECO:0007669"/>
    <property type="project" value="InterPro"/>
</dbReference>
<dbReference type="eggNOG" id="arCOG01957">
    <property type="taxonomic scope" value="Archaea"/>
</dbReference>
<dbReference type="Proteomes" id="UP000005233">
    <property type="component" value="Chromosome"/>
</dbReference>
<keyword evidence="10" id="KW-1185">Reference proteome</keyword>
<sequence>MHVIIVGLGGIGQNLARIAVSEKHNVVVIDINPKKCSDIVTKYDLISVNGDATSAAILEEAGISEADVVISTTGSDAVNLMVMLQAKEKGVKYLRAIVNEPEHVEIFKKAGISIHKNPDAIVAEDIYNNMLRPGINDFVTLAGGKAEILDIIIKEGTHAAGKAIKDIGLPSNVLIIAIERGNDVIIPDGSTVLLPGDSVFVFIRRNLIDRVFSMFSVGSLVR</sequence>
<accession>H8I4E5</accession>
<dbReference type="InterPro" id="IPR050721">
    <property type="entry name" value="Trk_Ktr_HKT_K-transport"/>
</dbReference>
<dbReference type="PANTHER" id="PTHR43833:SF5">
    <property type="entry name" value="TRK SYSTEM POTASSIUM UPTAKE PROTEIN TRKA"/>
    <property type="match status" value="1"/>
</dbReference>
<dbReference type="InterPro" id="IPR036291">
    <property type="entry name" value="NAD(P)-bd_dom_sf"/>
</dbReference>
<dbReference type="RefSeq" id="WP_014405540.1">
    <property type="nucleotide sequence ID" value="NC_017034.1"/>
</dbReference>
<evidence type="ECO:0000256" key="2">
    <source>
        <dbReference type="ARBA" id="ARBA00022448"/>
    </source>
</evidence>
<dbReference type="InterPro" id="IPR006036">
    <property type="entry name" value="K_uptake_TrkA"/>
</dbReference>
<evidence type="ECO:0000256" key="4">
    <source>
        <dbReference type="ARBA" id="ARBA00022958"/>
    </source>
</evidence>
<dbReference type="AlphaFoldDB" id="H8I4E5"/>
<dbReference type="HOGENOM" id="CLU_046525_2_3_2"/>
<evidence type="ECO:0000313" key="9">
    <source>
        <dbReference type="EMBL" id="AFC99702.1"/>
    </source>
</evidence>
<feature type="domain" description="RCK N-terminal" evidence="7">
    <location>
        <begin position="1"/>
        <end position="122"/>
    </location>
</feature>
<keyword evidence="4" id="KW-0630">Potassium</keyword>